<feature type="non-terminal residue" evidence="1">
    <location>
        <position position="1"/>
    </location>
</feature>
<protein>
    <submittedName>
        <fullName evidence="1">Uncharacterized protein</fullName>
    </submittedName>
</protein>
<proteinExistence type="predicted"/>
<accession>A0ABD0KL19</accession>
<sequence length="74" mass="8118">KQPTRSTSIPDVRLCRTYACAGRTPKTDVCLRRTYACAGRTLAYAAQDGITRRPVELCGCKQGRLESRLLSSAV</sequence>
<evidence type="ECO:0000313" key="2">
    <source>
        <dbReference type="Proteomes" id="UP001519460"/>
    </source>
</evidence>
<name>A0ABD0KL19_9CAEN</name>
<gene>
    <name evidence="1" type="ORF">BaRGS_00021105</name>
</gene>
<dbReference type="AlphaFoldDB" id="A0ABD0KL19"/>
<dbReference type="EMBL" id="JACVVK020000161">
    <property type="protein sequence ID" value="KAK7487686.1"/>
    <property type="molecule type" value="Genomic_DNA"/>
</dbReference>
<organism evidence="1 2">
    <name type="scientific">Batillaria attramentaria</name>
    <dbReference type="NCBI Taxonomy" id="370345"/>
    <lineage>
        <taxon>Eukaryota</taxon>
        <taxon>Metazoa</taxon>
        <taxon>Spiralia</taxon>
        <taxon>Lophotrochozoa</taxon>
        <taxon>Mollusca</taxon>
        <taxon>Gastropoda</taxon>
        <taxon>Caenogastropoda</taxon>
        <taxon>Sorbeoconcha</taxon>
        <taxon>Cerithioidea</taxon>
        <taxon>Batillariidae</taxon>
        <taxon>Batillaria</taxon>
    </lineage>
</organism>
<evidence type="ECO:0000313" key="1">
    <source>
        <dbReference type="EMBL" id="KAK7487686.1"/>
    </source>
</evidence>
<comment type="caution">
    <text evidence="1">The sequence shown here is derived from an EMBL/GenBank/DDBJ whole genome shotgun (WGS) entry which is preliminary data.</text>
</comment>
<keyword evidence="2" id="KW-1185">Reference proteome</keyword>
<dbReference type="Proteomes" id="UP001519460">
    <property type="component" value="Unassembled WGS sequence"/>
</dbReference>
<reference evidence="1 2" key="1">
    <citation type="journal article" date="2023" name="Sci. Data">
        <title>Genome assembly of the Korean intertidal mud-creeper Batillaria attramentaria.</title>
        <authorList>
            <person name="Patra A.K."/>
            <person name="Ho P.T."/>
            <person name="Jun S."/>
            <person name="Lee S.J."/>
            <person name="Kim Y."/>
            <person name="Won Y.J."/>
        </authorList>
    </citation>
    <scope>NUCLEOTIDE SEQUENCE [LARGE SCALE GENOMIC DNA]</scope>
    <source>
        <strain evidence="1">Wonlab-2016</strain>
    </source>
</reference>